<dbReference type="InterPro" id="IPR052194">
    <property type="entry name" value="MESH1"/>
</dbReference>
<dbReference type="SMART" id="SM00471">
    <property type="entry name" value="HDc"/>
    <property type="match status" value="1"/>
</dbReference>
<feature type="domain" description="HD" evidence="1">
    <location>
        <begin position="34"/>
        <end position="129"/>
    </location>
</feature>
<name>A0A0A6NXK2_9GAMM</name>
<dbReference type="Gene3D" id="1.10.3210.10">
    <property type="entry name" value="Hypothetical protein af1432"/>
    <property type="match status" value="1"/>
</dbReference>
<dbReference type="InterPro" id="IPR006674">
    <property type="entry name" value="HD_domain"/>
</dbReference>
<dbReference type="SUPFAM" id="SSF109604">
    <property type="entry name" value="HD-domain/PDEase-like"/>
    <property type="match status" value="1"/>
</dbReference>
<evidence type="ECO:0000313" key="2">
    <source>
        <dbReference type="EMBL" id="OAD20142.1"/>
    </source>
</evidence>
<dbReference type="AlphaFoldDB" id="A0A0A6NXK2"/>
<dbReference type="PANTHER" id="PTHR46246:SF1">
    <property type="entry name" value="GUANOSINE-3',5'-BIS(DIPHOSPHATE) 3'-PYROPHOSPHOHYDROLASE MESH1"/>
    <property type="match status" value="1"/>
</dbReference>
<reference evidence="2 3" key="1">
    <citation type="submission" date="2016-05" db="EMBL/GenBank/DDBJ databases">
        <title>Single-cell genome of chain-forming Candidatus Thiomargarita nelsonii and comparison to other large sulfur-oxidizing bacteria.</title>
        <authorList>
            <person name="Winkel M."/>
            <person name="Salman V."/>
            <person name="Woyke T."/>
            <person name="Schulz-Vogt H."/>
            <person name="Richter M."/>
            <person name="Flood B."/>
            <person name="Bailey J."/>
            <person name="Amann R."/>
            <person name="Mussmann M."/>
        </authorList>
    </citation>
    <scope>NUCLEOTIDE SEQUENCE [LARGE SCALE GENOMIC DNA]</scope>
    <source>
        <strain evidence="2 3">THI036</strain>
    </source>
</reference>
<evidence type="ECO:0000313" key="3">
    <source>
        <dbReference type="Proteomes" id="UP000076962"/>
    </source>
</evidence>
<dbReference type="InterPro" id="IPR003607">
    <property type="entry name" value="HD/PDEase_dom"/>
</dbReference>
<dbReference type="Pfam" id="PF13328">
    <property type="entry name" value="HD_4"/>
    <property type="match status" value="1"/>
</dbReference>
<dbReference type="PANTHER" id="PTHR46246">
    <property type="entry name" value="GUANOSINE-3',5'-BIS(DIPHOSPHATE) 3'-PYROPHOSPHOHYDROLASE MESH1"/>
    <property type="match status" value="1"/>
</dbReference>
<proteinExistence type="predicted"/>
<protein>
    <submittedName>
        <fullName evidence="2">HD domain-containing protein 3</fullName>
    </submittedName>
</protein>
<comment type="caution">
    <text evidence="2">The sequence shown here is derived from an EMBL/GenBank/DDBJ whole genome shotgun (WGS) entry which is preliminary data.</text>
</comment>
<keyword evidence="3" id="KW-1185">Reference proteome</keyword>
<gene>
    <name evidence="2" type="ORF">THIOM_004178</name>
</gene>
<dbReference type="PROSITE" id="PS51831">
    <property type="entry name" value="HD"/>
    <property type="match status" value="1"/>
</dbReference>
<organism evidence="2 3">
    <name type="scientific">Candidatus Thiomargarita nelsonii</name>
    <dbReference type="NCBI Taxonomy" id="1003181"/>
    <lineage>
        <taxon>Bacteria</taxon>
        <taxon>Pseudomonadati</taxon>
        <taxon>Pseudomonadota</taxon>
        <taxon>Gammaproteobacteria</taxon>
        <taxon>Thiotrichales</taxon>
        <taxon>Thiotrichaceae</taxon>
        <taxon>Thiomargarita</taxon>
    </lineage>
</organism>
<sequence length="187" mass="21027">MSSTDESSLFLTAIKFAAVKHRDQRRKDAKATPYINHPIEVADTLWQIGKVHDMVTIVGALLHDTLEDTDTTPEEIQNLFGAEVLAVVSEVTDDKRLPKQQRKLKQIEHAPHISTRAKQLKLADKICNVYDIAHSPPKNWSLKRRQEYLDWSEQVVAGLRGVNPILDAHYDATLSDARAALARSISV</sequence>
<dbReference type="GO" id="GO:0008893">
    <property type="term" value="F:guanosine-3',5'-bis(diphosphate) 3'-diphosphatase activity"/>
    <property type="evidence" value="ECO:0007669"/>
    <property type="project" value="TreeGrafter"/>
</dbReference>
<dbReference type="Proteomes" id="UP000076962">
    <property type="component" value="Unassembled WGS sequence"/>
</dbReference>
<accession>A0A0A6NXK2</accession>
<evidence type="ECO:0000259" key="1">
    <source>
        <dbReference type="PROSITE" id="PS51831"/>
    </source>
</evidence>
<dbReference type="EMBL" id="LUTY01002537">
    <property type="protein sequence ID" value="OAD20142.1"/>
    <property type="molecule type" value="Genomic_DNA"/>
</dbReference>